<evidence type="ECO:0000256" key="1">
    <source>
        <dbReference type="ARBA" id="ARBA00005272"/>
    </source>
</evidence>
<dbReference type="Pfam" id="PF22366">
    <property type="entry name" value="NDH2_C"/>
    <property type="match status" value="1"/>
</dbReference>
<feature type="domain" description="FAD/NAD(P)-binding" evidence="10">
    <location>
        <begin position="8"/>
        <end position="324"/>
    </location>
</feature>
<evidence type="ECO:0000256" key="6">
    <source>
        <dbReference type="ARBA" id="ARBA00023002"/>
    </source>
</evidence>
<dbReference type="InterPro" id="IPR045024">
    <property type="entry name" value="NDH-2"/>
</dbReference>
<dbReference type="PRINTS" id="PR00368">
    <property type="entry name" value="FADPNR"/>
</dbReference>
<accession>A0A0F6YKP5</accession>
<keyword evidence="6" id="KW-0560">Oxidoreductase</keyword>
<comment type="catalytic activity">
    <reaction evidence="8">
        <text>a quinone + NADH + H(+) = a quinol + NAD(+)</text>
        <dbReference type="Rhea" id="RHEA:46160"/>
        <dbReference type="ChEBI" id="CHEBI:15378"/>
        <dbReference type="ChEBI" id="CHEBI:24646"/>
        <dbReference type="ChEBI" id="CHEBI:57540"/>
        <dbReference type="ChEBI" id="CHEBI:57945"/>
        <dbReference type="ChEBI" id="CHEBI:132124"/>
        <dbReference type="EC" id="1.6.5.9"/>
    </reaction>
</comment>
<dbReference type="OrthoDB" id="9781621at2"/>
<dbReference type="PANTHER" id="PTHR43706:SF47">
    <property type="entry name" value="EXTERNAL NADH-UBIQUINONE OXIDOREDUCTASE 1, MITOCHONDRIAL-RELATED"/>
    <property type="match status" value="1"/>
</dbReference>
<protein>
    <recommendedName>
        <fullName evidence="2">NADH:ubiquinone reductase (non-electrogenic)</fullName>
        <ecNumber evidence="2">1.6.5.9</ecNumber>
    </recommendedName>
</protein>
<keyword evidence="7" id="KW-0520">NAD</keyword>
<dbReference type="Pfam" id="PF07992">
    <property type="entry name" value="Pyr_redox_2"/>
    <property type="match status" value="1"/>
</dbReference>
<name>A0A0F6YKP5_9BACT</name>
<dbReference type="KEGG" id="samy:DB32_004669"/>
<organism evidence="12 13">
    <name type="scientific">Sandaracinus amylolyticus</name>
    <dbReference type="NCBI Taxonomy" id="927083"/>
    <lineage>
        <taxon>Bacteria</taxon>
        <taxon>Pseudomonadati</taxon>
        <taxon>Myxococcota</taxon>
        <taxon>Polyangia</taxon>
        <taxon>Polyangiales</taxon>
        <taxon>Sandaracinaceae</taxon>
        <taxon>Sandaracinus</taxon>
    </lineage>
</organism>
<comment type="similarity">
    <text evidence="1">Belongs to the NADH dehydrogenase family.</text>
</comment>
<keyword evidence="5" id="KW-0809">Transit peptide</keyword>
<dbReference type="InterPro" id="IPR023753">
    <property type="entry name" value="FAD/NAD-binding_dom"/>
</dbReference>
<dbReference type="AlphaFoldDB" id="A0A0F6YKP5"/>
<evidence type="ECO:0000256" key="2">
    <source>
        <dbReference type="ARBA" id="ARBA00012637"/>
    </source>
</evidence>
<keyword evidence="13" id="KW-1185">Reference proteome</keyword>
<evidence type="ECO:0000256" key="7">
    <source>
        <dbReference type="ARBA" id="ARBA00023027"/>
    </source>
</evidence>
<evidence type="ECO:0000256" key="4">
    <source>
        <dbReference type="ARBA" id="ARBA00022827"/>
    </source>
</evidence>
<dbReference type="PRINTS" id="PR00411">
    <property type="entry name" value="PNDRDTASEI"/>
</dbReference>
<dbReference type="SUPFAM" id="SSF51905">
    <property type="entry name" value="FAD/NAD(P)-binding domain"/>
    <property type="match status" value="1"/>
</dbReference>
<feature type="region of interest" description="Disordered" evidence="9">
    <location>
        <begin position="423"/>
        <end position="465"/>
    </location>
</feature>
<reference evidence="12 13" key="1">
    <citation type="submission" date="2015-03" db="EMBL/GenBank/DDBJ databases">
        <title>Genome assembly of Sandaracinus amylolyticus DSM 53668.</title>
        <authorList>
            <person name="Sharma G."/>
            <person name="Subramanian S."/>
        </authorList>
    </citation>
    <scope>NUCLEOTIDE SEQUENCE [LARGE SCALE GENOMIC DNA]</scope>
    <source>
        <strain evidence="12 13">DSM 53668</strain>
    </source>
</reference>
<dbReference type="PANTHER" id="PTHR43706">
    <property type="entry name" value="NADH DEHYDROGENASE"/>
    <property type="match status" value="1"/>
</dbReference>
<evidence type="ECO:0000313" key="12">
    <source>
        <dbReference type="EMBL" id="AKF07520.1"/>
    </source>
</evidence>
<keyword evidence="4" id="KW-0274">FAD</keyword>
<sequence length="465" mass="50697">MLRKEEPHVVVLGGGFGGLATARALRRAPVRVTLVDRSNHHLFQPLLYQVATAALAAPDIASPIRRLLAHQRNATVLMGEVARIDPAAHEVWLEDGSKLAYDYLVVATGMTHAYFGHDEWAAHAPGLKSLGEAIEVRNDILRSFERAEREPDPARRRELTTFVVIGAGPTGVELAGALAEIAGRTLAKDFRHFDPTTTRVVLVEAGPRILPTFAPELSDKALAELKRLGVEVRLSTKVTKIEEGCVHMGDEVVRSNTILWAAGVRASPLTKDLGTELDRAGRVKVADDCTVPARPEIFMLGDLISKEQDGKMLPGVAQLALQTGRHAAKNIVRSVKGQERLPFRYRDKGSMATIGRAKAIAEIGRVKLAGFVAWVLWLFIHVMFLVEFRNRLAVLFEWAWAYLTWQRSSRVILETPSAPSTRAVAQEASQARTEIPAQPAAKLPGGAAPTPAVPSTRMPTPAPAE</sequence>
<dbReference type="STRING" id="927083.DB32_004669"/>
<dbReference type="Gene3D" id="3.50.50.100">
    <property type="match status" value="1"/>
</dbReference>
<proteinExistence type="inferred from homology"/>
<dbReference type="EC" id="1.6.5.9" evidence="2"/>
<evidence type="ECO:0000256" key="5">
    <source>
        <dbReference type="ARBA" id="ARBA00022946"/>
    </source>
</evidence>
<dbReference type="InterPro" id="IPR036188">
    <property type="entry name" value="FAD/NAD-bd_sf"/>
</dbReference>
<feature type="domain" description="External alternative NADH-ubiquinone oxidoreductase-like C-terminal" evidence="11">
    <location>
        <begin position="348"/>
        <end position="403"/>
    </location>
</feature>
<evidence type="ECO:0000259" key="11">
    <source>
        <dbReference type="Pfam" id="PF22366"/>
    </source>
</evidence>
<keyword evidence="3" id="KW-0285">Flavoprotein</keyword>
<dbReference type="EMBL" id="CP011125">
    <property type="protein sequence ID" value="AKF07520.1"/>
    <property type="molecule type" value="Genomic_DNA"/>
</dbReference>
<dbReference type="RefSeq" id="WP_053234770.1">
    <property type="nucleotide sequence ID" value="NZ_CP011125.1"/>
</dbReference>
<evidence type="ECO:0000256" key="9">
    <source>
        <dbReference type="SAM" id="MobiDB-lite"/>
    </source>
</evidence>
<dbReference type="InterPro" id="IPR054585">
    <property type="entry name" value="NDH2-like_C"/>
</dbReference>
<dbReference type="GO" id="GO:0050136">
    <property type="term" value="F:NADH dehydrogenase (quinone) (non-electrogenic) activity"/>
    <property type="evidence" value="ECO:0007669"/>
    <property type="project" value="UniProtKB-EC"/>
</dbReference>
<evidence type="ECO:0000256" key="3">
    <source>
        <dbReference type="ARBA" id="ARBA00022630"/>
    </source>
</evidence>
<gene>
    <name evidence="12" type="ORF">DB32_004669</name>
</gene>
<evidence type="ECO:0000259" key="10">
    <source>
        <dbReference type="Pfam" id="PF07992"/>
    </source>
</evidence>
<evidence type="ECO:0000256" key="8">
    <source>
        <dbReference type="ARBA" id="ARBA00047599"/>
    </source>
</evidence>
<evidence type="ECO:0000313" key="13">
    <source>
        <dbReference type="Proteomes" id="UP000034883"/>
    </source>
</evidence>
<dbReference type="Proteomes" id="UP000034883">
    <property type="component" value="Chromosome"/>
</dbReference>